<accession>A0A3D9SU01</accession>
<dbReference type="Proteomes" id="UP000256661">
    <property type="component" value="Unassembled WGS sequence"/>
</dbReference>
<evidence type="ECO:0000256" key="2">
    <source>
        <dbReference type="SAM" id="Phobius"/>
    </source>
</evidence>
<gene>
    <name evidence="3" type="ORF">DFJ69_1902</name>
</gene>
<feature type="region of interest" description="Disordered" evidence="1">
    <location>
        <begin position="94"/>
        <end position="116"/>
    </location>
</feature>
<dbReference type="RefSeq" id="WP_116022104.1">
    <property type="nucleotide sequence ID" value="NZ_QTTT01000001.1"/>
</dbReference>
<dbReference type="OrthoDB" id="3474212at2"/>
<reference evidence="3 4" key="1">
    <citation type="submission" date="2018-08" db="EMBL/GenBank/DDBJ databases">
        <title>Sequencing the genomes of 1000 actinobacteria strains.</title>
        <authorList>
            <person name="Klenk H.-P."/>
        </authorList>
    </citation>
    <scope>NUCLEOTIDE SEQUENCE [LARGE SCALE GENOMIC DNA]</scope>
    <source>
        <strain evidence="3 4">DSM 43927</strain>
    </source>
</reference>
<keyword evidence="2" id="KW-0472">Membrane</keyword>
<evidence type="ECO:0000313" key="3">
    <source>
        <dbReference type="EMBL" id="REE96465.1"/>
    </source>
</evidence>
<sequence>MRPDGDPGRDDYGLPPVDVVIPDDARELERDLLAYRREERRRRRRERLHRRLRPVLRPMERFGIAVPLIAGALLIALLSATLLTVLGPRPTPRATVGPVAGDPPARSGEVGGWLPPGTVTVVAGTGRRKTTTTDLRSGVIGIVPPGCECGPAVAALARAARSHMVHFWLVADRRRTTAPAQESLKELRALAGRSHDGRPGLVEDPGQVLADAYGPPASVQGAAKPALTAVLVHTDGVVASVVHDPRPGTALTNEIGGLKTHGVRTPG</sequence>
<comment type="caution">
    <text evidence="3">The sequence shown here is derived from an EMBL/GenBank/DDBJ whole genome shotgun (WGS) entry which is preliminary data.</text>
</comment>
<dbReference type="AlphaFoldDB" id="A0A3D9SU01"/>
<evidence type="ECO:0000256" key="1">
    <source>
        <dbReference type="SAM" id="MobiDB-lite"/>
    </source>
</evidence>
<proteinExistence type="predicted"/>
<keyword evidence="4" id="KW-1185">Reference proteome</keyword>
<evidence type="ECO:0000313" key="4">
    <source>
        <dbReference type="Proteomes" id="UP000256661"/>
    </source>
</evidence>
<keyword evidence="2" id="KW-0812">Transmembrane</keyword>
<protein>
    <submittedName>
        <fullName evidence="3">Uncharacterized protein</fullName>
    </submittedName>
</protein>
<keyword evidence="2" id="KW-1133">Transmembrane helix</keyword>
<name>A0A3D9SU01_9ACTN</name>
<feature type="transmembrane region" description="Helical" evidence="2">
    <location>
        <begin position="62"/>
        <end position="86"/>
    </location>
</feature>
<dbReference type="EMBL" id="QTTT01000001">
    <property type="protein sequence ID" value="REE96465.1"/>
    <property type="molecule type" value="Genomic_DNA"/>
</dbReference>
<organism evidence="3 4">
    <name type="scientific">Thermomonospora umbrina</name>
    <dbReference type="NCBI Taxonomy" id="111806"/>
    <lineage>
        <taxon>Bacteria</taxon>
        <taxon>Bacillati</taxon>
        <taxon>Actinomycetota</taxon>
        <taxon>Actinomycetes</taxon>
        <taxon>Streptosporangiales</taxon>
        <taxon>Thermomonosporaceae</taxon>
        <taxon>Thermomonospora</taxon>
    </lineage>
</organism>